<accession>A0A4V2FMY0</accession>
<dbReference type="EMBL" id="SGXT01000016">
    <property type="protein sequence ID" value="RZT59349.1"/>
    <property type="molecule type" value="Genomic_DNA"/>
</dbReference>
<sequence>MTTPPQQAIWDAIIDIVAEHADGQCDHDSNVCPTMLTASEALAAGIDARTPDEQVDTVRWLIRQLHSTNLTNSITESQDHGHAVAVSSAFNIAESGGLIAGMLYIADASGNPRLGDAAELIMRALGTTGSVRTAAAILPALVSALRHRRQQMAAPVRSSR</sequence>
<dbReference type="OrthoDB" id="8225825at2"/>
<dbReference type="RefSeq" id="WP_130283402.1">
    <property type="nucleotide sequence ID" value="NZ_SGXT01000016.1"/>
</dbReference>
<reference evidence="1 2" key="1">
    <citation type="journal article" date="2015" name="Stand. Genomic Sci.">
        <title>Genomic Encyclopedia of Bacterial and Archaeal Type Strains, Phase III: the genomes of soil and plant-associated and newly described type strains.</title>
        <authorList>
            <person name="Whitman W.B."/>
            <person name="Woyke T."/>
            <person name="Klenk H.P."/>
            <person name="Zhou Y."/>
            <person name="Lilburn T.G."/>
            <person name="Beck B.J."/>
            <person name="De Vos P."/>
            <person name="Vandamme P."/>
            <person name="Eisen J.A."/>
            <person name="Garrity G."/>
            <person name="Hugenholtz P."/>
            <person name="Kyrpides N.C."/>
        </authorList>
    </citation>
    <scope>NUCLEOTIDE SEQUENCE [LARGE SCALE GENOMIC DNA]</scope>
    <source>
        <strain evidence="1 2">AC4r</strain>
    </source>
</reference>
<organism evidence="1 2">
    <name type="scientific">Microcella alkaliphila</name>
    <dbReference type="NCBI Taxonomy" id="279828"/>
    <lineage>
        <taxon>Bacteria</taxon>
        <taxon>Bacillati</taxon>
        <taxon>Actinomycetota</taxon>
        <taxon>Actinomycetes</taxon>
        <taxon>Micrococcales</taxon>
        <taxon>Microbacteriaceae</taxon>
        <taxon>Microcella</taxon>
    </lineage>
</organism>
<evidence type="ECO:0000313" key="1">
    <source>
        <dbReference type="EMBL" id="RZT59349.1"/>
    </source>
</evidence>
<dbReference type="Proteomes" id="UP000292408">
    <property type="component" value="Unassembled WGS sequence"/>
</dbReference>
<name>A0A4V2FMY0_9MICO</name>
<gene>
    <name evidence="1" type="ORF">EV140_1954</name>
</gene>
<keyword evidence="2" id="KW-1185">Reference proteome</keyword>
<dbReference type="AlphaFoldDB" id="A0A4V2FMY0"/>
<comment type="caution">
    <text evidence="1">The sequence shown here is derived from an EMBL/GenBank/DDBJ whole genome shotgun (WGS) entry which is preliminary data.</text>
</comment>
<protein>
    <submittedName>
        <fullName evidence="1">Uncharacterized protein</fullName>
    </submittedName>
</protein>
<evidence type="ECO:0000313" key="2">
    <source>
        <dbReference type="Proteomes" id="UP000292408"/>
    </source>
</evidence>
<proteinExistence type="predicted"/>